<dbReference type="Proteomes" id="UP000608345">
    <property type="component" value="Unassembled WGS sequence"/>
</dbReference>
<keyword evidence="7" id="KW-0406">Ion transport</keyword>
<dbReference type="InterPro" id="IPR023614">
    <property type="entry name" value="Porin_dom_sf"/>
</dbReference>
<keyword evidence="5" id="KW-0812">Transmembrane</keyword>
<evidence type="ECO:0000256" key="10">
    <source>
        <dbReference type="ARBA" id="ARBA00023237"/>
    </source>
</evidence>
<dbReference type="Gene3D" id="2.40.160.10">
    <property type="entry name" value="Porin"/>
    <property type="match status" value="1"/>
</dbReference>
<evidence type="ECO:0000256" key="3">
    <source>
        <dbReference type="ARBA" id="ARBA00022448"/>
    </source>
</evidence>
<evidence type="ECO:0000313" key="13">
    <source>
        <dbReference type="Proteomes" id="UP000608345"/>
    </source>
</evidence>
<dbReference type="InterPro" id="IPR033900">
    <property type="entry name" value="Gram_neg_porin_domain"/>
</dbReference>
<protein>
    <submittedName>
        <fullName evidence="12">Porin</fullName>
    </submittedName>
</protein>
<reference evidence="12" key="1">
    <citation type="journal article" date="2014" name="Int. J. Syst. Evol. Microbiol.">
        <title>Complete genome sequence of Corynebacterium casei LMG S-19264T (=DSM 44701T), isolated from a smear-ripened cheese.</title>
        <authorList>
            <consortium name="US DOE Joint Genome Institute (JGI-PGF)"/>
            <person name="Walter F."/>
            <person name="Albersmeier A."/>
            <person name="Kalinowski J."/>
            <person name="Ruckert C."/>
        </authorList>
    </citation>
    <scope>NUCLEOTIDE SEQUENCE</scope>
    <source>
        <strain evidence="12">KCTC 23732</strain>
    </source>
</reference>
<comment type="caution">
    <text evidence="12">The sequence shown here is derived from an EMBL/GenBank/DDBJ whole genome shotgun (WGS) entry which is preliminary data.</text>
</comment>
<evidence type="ECO:0000313" key="12">
    <source>
        <dbReference type="EMBL" id="GGW75517.1"/>
    </source>
</evidence>
<dbReference type="RefSeq" id="WP_189383494.1">
    <property type="nucleotide sequence ID" value="NZ_BAABFY010000010.1"/>
</dbReference>
<evidence type="ECO:0000256" key="8">
    <source>
        <dbReference type="ARBA" id="ARBA00023114"/>
    </source>
</evidence>
<feature type="domain" description="Porin" evidence="11">
    <location>
        <begin position="11"/>
        <end position="338"/>
    </location>
</feature>
<keyword evidence="13" id="KW-1185">Reference proteome</keyword>
<keyword evidence="8" id="KW-0626">Porin</keyword>
<evidence type="ECO:0000256" key="9">
    <source>
        <dbReference type="ARBA" id="ARBA00023136"/>
    </source>
</evidence>
<dbReference type="GO" id="GO:0009279">
    <property type="term" value="C:cell outer membrane"/>
    <property type="evidence" value="ECO:0007669"/>
    <property type="project" value="UniProtKB-SubCell"/>
</dbReference>
<accession>A0A918JFQ4</accession>
<evidence type="ECO:0000256" key="6">
    <source>
        <dbReference type="ARBA" id="ARBA00022729"/>
    </source>
</evidence>
<evidence type="ECO:0000256" key="2">
    <source>
        <dbReference type="ARBA" id="ARBA00011233"/>
    </source>
</evidence>
<dbReference type="Pfam" id="PF13609">
    <property type="entry name" value="Porin_4"/>
    <property type="match status" value="1"/>
</dbReference>
<dbReference type="GO" id="GO:0015288">
    <property type="term" value="F:porin activity"/>
    <property type="evidence" value="ECO:0007669"/>
    <property type="project" value="UniProtKB-KW"/>
</dbReference>
<comment type="subcellular location">
    <subcellularLocation>
        <location evidence="1">Cell outer membrane</location>
        <topology evidence="1">Multi-pass membrane protein</topology>
    </subcellularLocation>
</comment>
<evidence type="ECO:0000256" key="4">
    <source>
        <dbReference type="ARBA" id="ARBA00022452"/>
    </source>
</evidence>
<dbReference type="EMBL" id="BMYS01000001">
    <property type="protein sequence ID" value="GGW75517.1"/>
    <property type="molecule type" value="Genomic_DNA"/>
</dbReference>
<gene>
    <name evidence="12" type="ORF">GCM10011450_01110</name>
</gene>
<keyword evidence="9" id="KW-0472">Membrane</keyword>
<dbReference type="SUPFAM" id="SSF56935">
    <property type="entry name" value="Porins"/>
    <property type="match status" value="1"/>
</dbReference>
<dbReference type="CDD" id="cd00342">
    <property type="entry name" value="gram_neg_porins"/>
    <property type="match status" value="1"/>
</dbReference>
<sequence>MEKKLVAAGLACCLAGGISHAETEKKDSVQIYGLLDIGVSYISNQGDDRRFRTDSGIYTPSFIGFKGSEHLSDGTKVIFDLQSQFDIHEGRTIPGHGLFGRTAIVGLDSDRYGRLTLGNQFDFMWDSLTISRNAAGPSAGGLYTFRQGPFAKLGIPFNATGGSDWDRTAGEQVHNSVKYRTPDFGGFTAGALYGFGSGPNRSTKDRTLSFGLNYKSGPFGMGAAYTDVKYGVDATMAPVQTPVRTWGVGMHYEFEKVTAIALFTKTSNRSNNASVYAAEIGGRWQIDPKWALGASYNYMKGNAKLDKNYAHQINSTLSYSLSKRTLVYVQQVYQRTNKNGRASINGLFGPDDASSSRNQSISRIGIQTVF</sequence>
<dbReference type="PANTHER" id="PTHR34501:SF9">
    <property type="entry name" value="MAJOR OUTER MEMBRANE PROTEIN P.IA"/>
    <property type="match status" value="1"/>
</dbReference>
<evidence type="ECO:0000256" key="7">
    <source>
        <dbReference type="ARBA" id="ARBA00023065"/>
    </source>
</evidence>
<keyword evidence="6" id="KW-0732">Signal</keyword>
<evidence type="ECO:0000256" key="1">
    <source>
        <dbReference type="ARBA" id="ARBA00004571"/>
    </source>
</evidence>
<name>A0A918JFQ4_9BURK</name>
<dbReference type="AlphaFoldDB" id="A0A918JFQ4"/>
<reference evidence="12" key="2">
    <citation type="submission" date="2020-09" db="EMBL/GenBank/DDBJ databases">
        <authorList>
            <person name="Sun Q."/>
            <person name="Kim S."/>
        </authorList>
    </citation>
    <scope>NUCLEOTIDE SEQUENCE</scope>
    <source>
        <strain evidence="12">KCTC 23732</strain>
    </source>
</reference>
<evidence type="ECO:0000256" key="5">
    <source>
        <dbReference type="ARBA" id="ARBA00022692"/>
    </source>
</evidence>
<organism evidence="12 13">
    <name type="scientific">Advenella faeciporci</name>
    <dbReference type="NCBI Taxonomy" id="797535"/>
    <lineage>
        <taxon>Bacteria</taxon>
        <taxon>Pseudomonadati</taxon>
        <taxon>Pseudomonadota</taxon>
        <taxon>Betaproteobacteria</taxon>
        <taxon>Burkholderiales</taxon>
        <taxon>Alcaligenaceae</taxon>
    </lineage>
</organism>
<dbReference type="InterPro" id="IPR050298">
    <property type="entry name" value="Gram-neg_bact_OMP"/>
</dbReference>
<comment type="subunit">
    <text evidence="2">Homotrimer.</text>
</comment>
<dbReference type="GO" id="GO:0006811">
    <property type="term" value="P:monoatomic ion transport"/>
    <property type="evidence" value="ECO:0007669"/>
    <property type="project" value="UniProtKB-KW"/>
</dbReference>
<keyword evidence="10" id="KW-0998">Cell outer membrane</keyword>
<proteinExistence type="predicted"/>
<keyword evidence="3" id="KW-0813">Transport</keyword>
<evidence type="ECO:0000259" key="11">
    <source>
        <dbReference type="Pfam" id="PF13609"/>
    </source>
</evidence>
<keyword evidence="4" id="KW-1134">Transmembrane beta strand</keyword>
<dbReference type="GO" id="GO:0046930">
    <property type="term" value="C:pore complex"/>
    <property type="evidence" value="ECO:0007669"/>
    <property type="project" value="UniProtKB-KW"/>
</dbReference>
<dbReference type="PANTHER" id="PTHR34501">
    <property type="entry name" value="PROTEIN YDDL-RELATED"/>
    <property type="match status" value="1"/>
</dbReference>